<keyword evidence="7" id="KW-0436">Ligase</keyword>
<feature type="transmembrane region" description="Helical" evidence="5">
    <location>
        <begin position="143"/>
        <end position="162"/>
    </location>
</feature>
<dbReference type="PROSITE" id="PS51257">
    <property type="entry name" value="PROKAR_LIPOPROTEIN"/>
    <property type="match status" value="1"/>
</dbReference>
<feature type="transmembrane region" description="Helical" evidence="5">
    <location>
        <begin position="400"/>
        <end position="419"/>
    </location>
</feature>
<keyword evidence="3 5" id="KW-1133">Transmembrane helix</keyword>
<evidence type="ECO:0000313" key="8">
    <source>
        <dbReference type="Proteomes" id="UP000030652"/>
    </source>
</evidence>
<protein>
    <submittedName>
        <fullName evidence="7">Lipid A core O-antigen ligase related enzyme</fullName>
    </submittedName>
</protein>
<evidence type="ECO:0000256" key="1">
    <source>
        <dbReference type="ARBA" id="ARBA00004141"/>
    </source>
</evidence>
<evidence type="ECO:0000256" key="3">
    <source>
        <dbReference type="ARBA" id="ARBA00022989"/>
    </source>
</evidence>
<feature type="domain" description="O-antigen ligase-related" evidence="6">
    <location>
        <begin position="243"/>
        <end position="373"/>
    </location>
</feature>
<name>A0A0B0ELS5_9BACT</name>
<gene>
    <name evidence="7" type="primary">rfaL</name>
    <name evidence="7" type="ORF">SCABRO_01330</name>
</gene>
<evidence type="ECO:0000313" key="7">
    <source>
        <dbReference type="EMBL" id="KHE92941.1"/>
    </source>
</evidence>
<dbReference type="Proteomes" id="UP000030652">
    <property type="component" value="Unassembled WGS sequence"/>
</dbReference>
<comment type="subcellular location">
    <subcellularLocation>
        <location evidence="1">Membrane</location>
        <topology evidence="1">Multi-pass membrane protein</topology>
    </subcellularLocation>
</comment>
<feature type="transmembrane region" description="Helical" evidence="5">
    <location>
        <begin position="12"/>
        <end position="30"/>
    </location>
</feature>
<feature type="transmembrane region" description="Helical" evidence="5">
    <location>
        <begin position="37"/>
        <end position="62"/>
    </location>
</feature>
<dbReference type="Pfam" id="PF04932">
    <property type="entry name" value="Wzy_C"/>
    <property type="match status" value="1"/>
</dbReference>
<dbReference type="EMBL" id="JRYO01000085">
    <property type="protein sequence ID" value="KHE92941.1"/>
    <property type="molecule type" value="Genomic_DNA"/>
</dbReference>
<sequence>MANGTKQIDLNLIFVLMGILLIGCVVGFVITRAMPILVLAATLGIVIFLVSFVWPPIALYLLVFSMLLSPEFGQRETQGKGFTIRMDDLLLVILSLSWFLRSAIKKEYGLFPKTPLNRGIIAYTLICFFSTIMGGIYGKINVVGLFFVLKYFEYFVVFFMVVNFIKTKEQVKIFVILLLITCAITAFMGFMQIPAGKRVTAPFEGAEGEPGTFGGYLIMMMSVSIGLFLTSENIRTKTLLTGLIILSLIVIMATESRAAWMGLPFMYLVFLVLNKKKLLLIGTVIVIVAISPFILPENVKDRFSGTFKTEKGYQAKVGGTNLALDSSASLRVMSWQGVIKDLKYHPIFGYGITGYWFIDAQYFRTLIELGILGFSIYMYLMYSIFRFILEVHRISNDSFVKGLSMGVLAGFVSLLLHSVGSNTFIIVRIMEPFWFLMGLLVVLYYAEKDEHKEIDTKSIFIQKNTACKLDESKKVSKKI</sequence>
<dbReference type="GO" id="GO:0016020">
    <property type="term" value="C:membrane"/>
    <property type="evidence" value="ECO:0007669"/>
    <property type="project" value="UniProtKB-SubCell"/>
</dbReference>
<comment type="caution">
    <text evidence="7">The sequence shown here is derived from an EMBL/GenBank/DDBJ whole genome shotgun (WGS) entry which is preliminary data.</text>
</comment>
<accession>A0A0B0ELS5</accession>
<feature type="transmembrane region" description="Helical" evidence="5">
    <location>
        <begin position="213"/>
        <end position="231"/>
    </location>
</feature>
<dbReference type="GO" id="GO:0016874">
    <property type="term" value="F:ligase activity"/>
    <property type="evidence" value="ECO:0007669"/>
    <property type="project" value="UniProtKB-KW"/>
</dbReference>
<evidence type="ECO:0000256" key="2">
    <source>
        <dbReference type="ARBA" id="ARBA00022692"/>
    </source>
</evidence>
<feature type="transmembrane region" description="Helical" evidence="5">
    <location>
        <begin position="278"/>
        <end position="295"/>
    </location>
</feature>
<dbReference type="InterPro" id="IPR051533">
    <property type="entry name" value="WaaL-like"/>
</dbReference>
<dbReference type="PANTHER" id="PTHR37422:SF13">
    <property type="entry name" value="LIPOPOLYSACCHARIDE BIOSYNTHESIS PROTEIN PA4999-RELATED"/>
    <property type="match status" value="1"/>
</dbReference>
<keyword evidence="2 5" id="KW-0812">Transmembrane</keyword>
<evidence type="ECO:0000256" key="5">
    <source>
        <dbReference type="SAM" id="Phobius"/>
    </source>
</evidence>
<dbReference type="eggNOG" id="COG3307">
    <property type="taxonomic scope" value="Bacteria"/>
</dbReference>
<keyword evidence="4 5" id="KW-0472">Membrane</keyword>
<feature type="transmembrane region" description="Helical" evidence="5">
    <location>
        <begin position="425"/>
        <end position="446"/>
    </location>
</feature>
<dbReference type="AlphaFoldDB" id="A0A0B0ELS5"/>
<organism evidence="7 8">
    <name type="scientific">Candidatus Scalindua brodae</name>
    <dbReference type="NCBI Taxonomy" id="237368"/>
    <lineage>
        <taxon>Bacteria</taxon>
        <taxon>Pseudomonadati</taxon>
        <taxon>Planctomycetota</taxon>
        <taxon>Candidatus Brocadiia</taxon>
        <taxon>Candidatus Brocadiales</taxon>
        <taxon>Candidatus Scalinduaceae</taxon>
        <taxon>Candidatus Scalindua</taxon>
    </lineage>
</organism>
<feature type="transmembrane region" description="Helical" evidence="5">
    <location>
        <begin position="238"/>
        <end position="258"/>
    </location>
</feature>
<proteinExistence type="predicted"/>
<evidence type="ECO:0000259" key="6">
    <source>
        <dbReference type="Pfam" id="PF04932"/>
    </source>
</evidence>
<feature type="transmembrane region" description="Helical" evidence="5">
    <location>
        <begin position="82"/>
        <end position="100"/>
    </location>
</feature>
<dbReference type="InterPro" id="IPR007016">
    <property type="entry name" value="O-antigen_ligase-rel_domated"/>
</dbReference>
<feature type="transmembrane region" description="Helical" evidence="5">
    <location>
        <begin position="369"/>
        <end position="388"/>
    </location>
</feature>
<dbReference type="PANTHER" id="PTHR37422">
    <property type="entry name" value="TEICHURONIC ACID BIOSYNTHESIS PROTEIN TUAE"/>
    <property type="match status" value="1"/>
</dbReference>
<feature type="transmembrane region" description="Helical" evidence="5">
    <location>
        <begin position="120"/>
        <end position="137"/>
    </location>
</feature>
<reference evidence="7 8" key="1">
    <citation type="submission" date="2014-10" db="EMBL/GenBank/DDBJ databases">
        <title>Draft genome of anammox bacterium scalindua brodae, obtained using differential coverage binning of sequence data from two enrichment reactors.</title>
        <authorList>
            <person name="Speth D.R."/>
            <person name="Russ L."/>
            <person name="Kartal B."/>
            <person name="Op den Camp H.J."/>
            <person name="Dutilh B.E."/>
            <person name="Jetten M.S."/>
        </authorList>
    </citation>
    <scope>NUCLEOTIDE SEQUENCE [LARGE SCALE GENOMIC DNA]</scope>
    <source>
        <strain evidence="7">RU1</strain>
    </source>
</reference>
<feature type="transmembrane region" description="Helical" evidence="5">
    <location>
        <begin position="174"/>
        <end position="193"/>
    </location>
</feature>
<evidence type="ECO:0000256" key="4">
    <source>
        <dbReference type="ARBA" id="ARBA00023136"/>
    </source>
</evidence>